<dbReference type="InterPro" id="IPR021054">
    <property type="entry name" value="Cell_wall_mannoprotein_1"/>
</dbReference>
<dbReference type="PANTHER" id="PTHR38123">
    <property type="entry name" value="CELL WALL SERINE-THREONINE-RICH GALACTOMANNOPROTEIN MP1 (AFU_ORTHOLOGUE AFUA_4G03240)"/>
    <property type="match status" value="1"/>
</dbReference>
<evidence type="ECO:0000313" key="3">
    <source>
        <dbReference type="Proteomes" id="UP000016931"/>
    </source>
</evidence>
<dbReference type="GO" id="GO:0005199">
    <property type="term" value="F:structural constituent of cell wall"/>
    <property type="evidence" value="ECO:0007669"/>
    <property type="project" value="InterPro"/>
</dbReference>
<dbReference type="InterPro" id="IPR000420">
    <property type="entry name" value="Yeast_PIR_rpt"/>
</dbReference>
<proteinExistence type="predicted"/>
<dbReference type="PANTHER" id="PTHR38123:SF6">
    <property type="entry name" value="CELL WALL SERINE-THREONINE-RICH GALACTOMANNOPROTEIN MP1 (AFU_ORTHOLOGUE AFUA_4G03240)"/>
    <property type="match status" value="1"/>
</dbReference>
<dbReference type="AlphaFoldDB" id="N1QMV0"/>
<dbReference type="HOGENOM" id="CLU_909639_0_0_1"/>
<organism evidence="2 3">
    <name type="scientific">Sphaerulina musiva (strain SO2202)</name>
    <name type="common">Poplar stem canker fungus</name>
    <name type="synonym">Septoria musiva</name>
    <dbReference type="NCBI Taxonomy" id="692275"/>
    <lineage>
        <taxon>Eukaryota</taxon>
        <taxon>Fungi</taxon>
        <taxon>Dikarya</taxon>
        <taxon>Ascomycota</taxon>
        <taxon>Pezizomycotina</taxon>
        <taxon>Dothideomycetes</taxon>
        <taxon>Dothideomycetidae</taxon>
        <taxon>Mycosphaerellales</taxon>
        <taxon>Mycosphaerellaceae</taxon>
        <taxon>Sphaerulina</taxon>
    </lineage>
</organism>
<reference evidence="2 3" key="1">
    <citation type="journal article" date="2012" name="PLoS Pathog.">
        <title>Diverse lifestyles and strategies of plant pathogenesis encoded in the genomes of eighteen Dothideomycetes fungi.</title>
        <authorList>
            <person name="Ohm R.A."/>
            <person name="Feau N."/>
            <person name="Henrissat B."/>
            <person name="Schoch C.L."/>
            <person name="Horwitz B.A."/>
            <person name="Barry K.W."/>
            <person name="Condon B.J."/>
            <person name="Copeland A.C."/>
            <person name="Dhillon B."/>
            <person name="Glaser F."/>
            <person name="Hesse C.N."/>
            <person name="Kosti I."/>
            <person name="LaButti K."/>
            <person name="Lindquist E.A."/>
            <person name="Lucas S."/>
            <person name="Salamov A.A."/>
            <person name="Bradshaw R.E."/>
            <person name="Ciuffetti L."/>
            <person name="Hamelin R.C."/>
            <person name="Kema G.H.J."/>
            <person name="Lawrence C."/>
            <person name="Scott J.A."/>
            <person name="Spatafora J.W."/>
            <person name="Turgeon B.G."/>
            <person name="de Wit P.J.G.M."/>
            <person name="Zhong S."/>
            <person name="Goodwin S.B."/>
            <person name="Grigoriev I.V."/>
        </authorList>
    </citation>
    <scope>NUCLEOTIDE SEQUENCE [LARGE SCALE GENOMIC DNA]</scope>
    <source>
        <strain evidence="2 3">SO2202</strain>
    </source>
</reference>
<dbReference type="Gene3D" id="1.20.1280.140">
    <property type="match status" value="1"/>
</dbReference>
<dbReference type="OrthoDB" id="2422134at2759"/>
<dbReference type="STRING" id="692275.N1QMV0"/>
<dbReference type="Pfam" id="PF00399">
    <property type="entry name" value="PIR"/>
    <property type="match status" value="1"/>
</dbReference>
<dbReference type="GO" id="GO:0005576">
    <property type="term" value="C:extracellular region"/>
    <property type="evidence" value="ECO:0007669"/>
    <property type="project" value="TreeGrafter"/>
</dbReference>
<evidence type="ECO:0000313" key="2">
    <source>
        <dbReference type="EMBL" id="EMF17712.1"/>
    </source>
</evidence>
<keyword evidence="3" id="KW-1185">Reference proteome</keyword>
<dbReference type="Proteomes" id="UP000016931">
    <property type="component" value="Unassembled WGS sequence"/>
</dbReference>
<dbReference type="GeneID" id="27900934"/>
<sequence>MKFLQASLFITQAIAFSLDTRSPALISRQAATDIASSIATIQAATQSLNTAVSFGDLLALTSANSAVVNAIKAATSEANGLSTPLKFDDATTLSTPIKDLGKVFDSTITKLIGKSSSMIDARQTILSGLESQLSASAAFSTALSRKVPDHLQSTAMSLAQPIADSLARGIAEYSKRSIGGRLEIRKAAPAGAIVTQIADGQIQAPKGSVLPTVSASIMTASIIPASIIPASVLPVTASVLPISPSTISSTIPTKASSAISSAISTAISKSSISNIPAAYVMPTLSTITGIPSYSLPGCTTPTNRRI</sequence>
<keyword evidence="1" id="KW-0732">Signal</keyword>
<dbReference type="EMBL" id="KB456260">
    <property type="protein sequence ID" value="EMF17712.1"/>
    <property type="molecule type" value="Genomic_DNA"/>
</dbReference>
<dbReference type="Pfam" id="PF12296">
    <property type="entry name" value="HsbA"/>
    <property type="match status" value="1"/>
</dbReference>
<dbReference type="PROSITE" id="PS50256">
    <property type="entry name" value="PIR_REPEAT_2"/>
    <property type="match status" value="1"/>
</dbReference>
<protein>
    <recommendedName>
        <fullName evidence="4">Cell wall protein</fullName>
    </recommendedName>
</protein>
<evidence type="ECO:0008006" key="4">
    <source>
        <dbReference type="Google" id="ProtNLM"/>
    </source>
</evidence>
<dbReference type="eggNOG" id="ENOG502RV8Y">
    <property type="taxonomic scope" value="Eukaryota"/>
</dbReference>
<accession>N1QMV0</accession>
<gene>
    <name evidence="2" type="ORF">SEPMUDRAFT_146684</name>
</gene>
<dbReference type="RefSeq" id="XP_016765833.1">
    <property type="nucleotide sequence ID" value="XM_016903797.1"/>
</dbReference>
<name>N1QMV0_SPHMS</name>
<evidence type="ECO:0000256" key="1">
    <source>
        <dbReference type="ARBA" id="ARBA00022729"/>
    </source>
</evidence>